<sequence>MPVSHSDARASGPASALVADRDPALRGRLAELIRAHDPSLVIIEAETSRDTCELCLLHRPVLAFVGLQFEDATGPEAVARFKAQGYVVPCLILVASQIFPRWTEVAQHLDAHEFLRLPLDEGHVAGLLQAHARRRQPTRLLLVDSAPQSRALVRRILATSGFRLAVDEIESAPHALKLARQAACDVALIDLGLRGGGGGLELACQIREVAPETPLVLMTGGDAATMAHASRHFGIDYVLRKPFFARDVDRVLYHVLDLRRPYLLNAITEALPAQASSRTA</sequence>
<evidence type="ECO:0000313" key="6">
    <source>
        <dbReference type="EMBL" id="BAQ45511.1"/>
    </source>
</evidence>
<protein>
    <submittedName>
        <fullName evidence="6">Response regulator containing CheY-like receiver, AAA-type ATPase, and DNA-binding domains</fullName>
    </submittedName>
</protein>
<dbReference type="GO" id="GO:0003677">
    <property type="term" value="F:DNA binding"/>
    <property type="evidence" value="ECO:0007669"/>
    <property type="project" value="UniProtKB-KW"/>
</dbReference>
<dbReference type="SMART" id="SM00448">
    <property type="entry name" value="REC"/>
    <property type="match status" value="1"/>
</dbReference>
<evidence type="ECO:0000313" key="7">
    <source>
        <dbReference type="Proteomes" id="UP000061432"/>
    </source>
</evidence>
<reference evidence="7" key="2">
    <citation type="submission" date="2015-01" db="EMBL/GenBank/DDBJ databases">
        <title>Complete genome sequence of Methylobacterium aquaticum strain 22A.</title>
        <authorList>
            <person name="Tani A."/>
            <person name="Ogura Y."/>
            <person name="Hayashi T."/>
        </authorList>
    </citation>
    <scope>NUCLEOTIDE SEQUENCE [LARGE SCALE GENOMIC DNA]</scope>
    <source>
        <strain evidence="7">MA-22A</strain>
    </source>
</reference>
<keyword evidence="3" id="KW-0804">Transcription</keyword>
<dbReference type="PATRIC" id="fig|270351.10.peg.2168"/>
<feature type="domain" description="Response regulatory" evidence="5">
    <location>
        <begin position="139"/>
        <end position="256"/>
    </location>
</feature>
<dbReference type="InterPro" id="IPR050595">
    <property type="entry name" value="Bact_response_regulator"/>
</dbReference>
<gene>
    <name evidence="6" type="ORF">Maq22A_c11260</name>
</gene>
<feature type="domain" description="Response regulatory" evidence="5">
    <location>
        <begin position="15"/>
        <end position="132"/>
    </location>
</feature>
<organism evidence="6 7">
    <name type="scientific">Methylobacterium aquaticum</name>
    <dbReference type="NCBI Taxonomy" id="270351"/>
    <lineage>
        <taxon>Bacteria</taxon>
        <taxon>Pseudomonadati</taxon>
        <taxon>Pseudomonadota</taxon>
        <taxon>Alphaproteobacteria</taxon>
        <taxon>Hyphomicrobiales</taxon>
        <taxon>Methylobacteriaceae</taxon>
        <taxon>Methylobacterium</taxon>
    </lineage>
</organism>
<dbReference type="SUPFAM" id="SSF52172">
    <property type="entry name" value="CheY-like"/>
    <property type="match status" value="2"/>
</dbReference>
<dbReference type="GO" id="GO:0000160">
    <property type="term" value="P:phosphorelay signal transduction system"/>
    <property type="evidence" value="ECO:0007669"/>
    <property type="project" value="InterPro"/>
</dbReference>
<feature type="modified residue" description="4-aspartylphosphate" evidence="4">
    <location>
        <position position="190"/>
    </location>
</feature>
<reference evidence="6 7" key="1">
    <citation type="journal article" date="2015" name="Genome Announc.">
        <title>Complete Genome Sequence of Methylobacterium aquaticum Strain 22A, Isolated from Racomitrium japonicum Moss.</title>
        <authorList>
            <person name="Tani A."/>
            <person name="Ogura Y."/>
            <person name="Hayashi T."/>
            <person name="Kimbara K."/>
        </authorList>
    </citation>
    <scope>NUCLEOTIDE SEQUENCE [LARGE SCALE GENOMIC DNA]</scope>
    <source>
        <strain evidence="6 7">MA-22A</strain>
    </source>
</reference>
<keyword evidence="2" id="KW-0805">Transcription regulation</keyword>
<accession>A0A0C6EZ09</accession>
<keyword evidence="6" id="KW-0238">DNA-binding</keyword>
<dbReference type="PANTHER" id="PTHR44591">
    <property type="entry name" value="STRESS RESPONSE REGULATOR PROTEIN 1"/>
    <property type="match status" value="1"/>
</dbReference>
<dbReference type="OrthoDB" id="7979972at2"/>
<dbReference type="InterPro" id="IPR011006">
    <property type="entry name" value="CheY-like_superfamily"/>
</dbReference>
<dbReference type="InterPro" id="IPR001789">
    <property type="entry name" value="Sig_transdc_resp-reg_receiver"/>
</dbReference>
<proteinExistence type="predicted"/>
<evidence type="ECO:0000256" key="1">
    <source>
        <dbReference type="ARBA" id="ARBA00022553"/>
    </source>
</evidence>
<dbReference type="Gene3D" id="3.40.50.2300">
    <property type="match status" value="2"/>
</dbReference>
<evidence type="ECO:0000256" key="4">
    <source>
        <dbReference type="PROSITE-ProRule" id="PRU00169"/>
    </source>
</evidence>
<dbReference type="Proteomes" id="UP000061432">
    <property type="component" value="Chromosome"/>
</dbReference>
<dbReference type="PROSITE" id="PS50110">
    <property type="entry name" value="RESPONSE_REGULATORY"/>
    <property type="match status" value="2"/>
</dbReference>
<evidence type="ECO:0000256" key="2">
    <source>
        <dbReference type="ARBA" id="ARBA00023015"/>
    </source>
</evidence>
<dbReference type="PANTHER" id="PTHR44591:SF3">
    <property type="entry name" value="RESPONSE REGULATORY DOMAIN-CONTAINING PROTEIN"/>
    <property type="match status" value="1"/>
</dbReference>
<keyword evidence="1 4" id="KW-0597">Phosphoprotein</keyword>
<comment type="caution">
    <text evidence="4">Lacks conserved residue(s) required for the propagation of feature annotation.</text>
</comment>
<dbReference type="STRING" id="270351.Maq22A_c11260"/>
<evidence type="ECO:0000256" key="3">
    <source>
        <dbReference type="ARBA" id="ARBA00023163"/>
    </source>
</evidence>
<dbReference type="EMBL" id="AP014704">
    <property type="protein sequence ID" value="BAQ45511.1"/>
    <property type="molecule type" value="Genomic_DNA"/>
</dbReference>
<dbReference type="AlphaFoldDB" id="A0A0C6EZ09"/>
<name>A0A0C6EZ09_9HYPH</name>
<dbReference type="CDD" id="cd00156">
    <property type="entry name" value="REC"/>
    <property type="match status" value="1"/>
</dbReference>
<dbReference type="Pfam" id="PF00072">
    <property type="entry name" value="Response_reg"/>
    <property type="match status" value="1"/>
</dbReference>
<dbReference type="KEGG" id="maqu:Maq22A_c11260"/>
<evidence type="ECO:0000259" key="5">
    <source>
        <dbReference type="PROSITE" id="PS50110"/>
    </source>
</evidence>